<proteinExistence type="predicted"/>
<protein>
    <submittedName>
        <fullName evidence="2">Uncharacterized protein</fullName>
    </submittedName>
</protein>
<dbReference type="EMBL" id="BMAT01000636">
    <property type="protein sequence ID" value="GFR69903.1"/>
    <property type="molecule type" value="Genomic_DNA"/>
</dbReference>
<keyword evidence="1" id="KW-0812">Transmembrane</keyword>
<dbReference type="Proteomes" id="UP000762676">
    <property type="component" value="Unassembled WGS sequence"/>
</dbReference>
<reference evidence="2 3" key="1">
    <citation type="journal article" date="2021" name="Elife">
        <title>Chloroplast acquisition without the gene transfer in kleptoplastic sea slugs, Plakobranchus ocellatus.</title>
        <authorList>
            <person name="Maeda T."/>
            <person name="Takahashi S."/>
            <person name="Yoshida T."/>
            <person name="Shimamura S."/>
            <person name="Takaki Y."/>
            <person name="Nagai Y."/>
            <person name="Toyoda A."/>
            <person name="Suzuki Y."/>
            <person name="Arimoto A."/>
            <person name="Ishii H."/>
            <person name="Satoh N."/>
            <person name="Nishiyama T."/>
            <person name="Hasebe M."/>
            <person name="Maruyama T."/>
            <person name="Minagawa J."/>
            <person name="Obokata J."/>
            <person name="Shigenobu S."/>
        </authorList>
    </citation>
    <scope>NUCLEOTIDE SEQUENCE [LARGE SCALE GENOMIC DNA]</scope>
</reference>
<evidence type="ECO:0000313" key="2">
    <source>
        <dbReference type="EMBL" id="GFR69903.1"/>
    </source>
</evidence>
<evidence type="ECO:0000313" key="3">
    <source>
        <dbReference type="Proteomes" id="UP000762676"/>
    </source>
</evidence>
<keyword evidence="3" id="KW-1185">Reference proteome</keyword>
<sequence length="129" mass="14123">MAGFKIKTRGQCFSAPHSSVVALGAVSTIVDLSSRPGPLSWGWTPATSTTMMIRGEEQNGRKRTMHRQVLGKVRPRFTGTGKERKVVYYVLCIGKTDQVNRNIYVSISTTIVVGVVVVVVFVIVVVAVW</sequence>
<keyword evidence="1" id="KW-0472">Membrane</keyword>
<gene>
    <name evidence="2" type="ORF">ElyMa_000312900</name>
</gene>
<feature type="transmembrane region" description="Helical" evidence="1">
    <location>
        <begin position="103"/>
        <end position="128"/>
    </location>
</feature>
<dbReference type="AlphaFoldDB" id="A0AAV4FB52"/>
<name>A0AAV4FB52_9GAST</name>
<keyword evidence="1" id="KW-1133">Transmembrane helix</keyword>
<accession>A0AAV4FB52</accession>
<organism evidence="2 3">
    <name type="scientific">Elysia marginata</name>
    <dbReference type="NCBI Taxonomy" id="1093978"/>
    <lineage>
        <taxon>Eukaryota</taxon>
        <taxon>Metazoa</taxon>
        <taxon>Spiralia</taxon>
        <taxon>Lophotrochozoa</taxon>
        <taxon>Mollusca</taxon>
        <taxon>Gastropoda</taxon>
        <taxon>Heterobranchia</taxon>
        <taxon>Euthyneura</taxon>
        <taxon>Panpulmonata</taxon>
        <taxon>Sacoglossa</taxon>
        <taxon>Placobranchoidea</taxon>
        <taxon>Plakobranchidae</taxon>
        <taxon>Elysia</taxon>
    </lineage>
</organism>
<evidence type="ECO:0000256" key="1">
    <source>
        <dbReference type="SAM" id="Phobius"/>
    </source>
</evidence>
<comment type="caution">
    <text evidence="2">The sequence shown here is derived from an EMBL/GenBank/DDBJ whole genome shotgun (WGS) entry which is preliminary data.</text>
</comment>